<keyword evidence="2" id="KW-1185">Reference proteome</keyword>
<evidence type="ECO:0000313" key="1">
    <source>
        <dbReference type="EMBL" id="MEC0274421.1"/>
    </source>
</evidence>
<reference evidence="1 2" key="1">
    <citation type="submission" date="2023-03" db="EMBL/GenBank/DDBJ databases">
        <title>Bacillus Genome Sequencing.</title>
        <authorList>
            <person name="Dunlap C."/>
        </authorList>
    </citation>
    <scope>NUCLEOTIDE SEQUENCE [LARGE SCALE GENOMIC DNA]</scope>
    <source>
        <strain evidence="1 2">B-41290</strain>
    </source>
</reference>
<comment type="caution">
    <text evidence="1">The sequence shown here is derived from an EMBL/GenBank/DDBJ whole genome shotgun (WGS) entry which is preliminary data.</text>
</comment>
<evidence type="ECO:0000313" key="2">
    <source>
        <dbReference type="Proteomes" id="UP001307168"/>
    </source>
</evidence>
<organism evidence="1 2">
    <name type="scientific">Peribacillus castrilensis</name>
    <dbReference type="NCBI Taxonomy" id="2897690"/>
    <lineage>
        <taxon>Bacteria</taxon>
        <taxon>Bacillati</taxon>
        <taxon>Bacillota</taxon>
        <taxon>Bacilli</taxon>
        <taxon>Bacillales</taxon>
        <taxon>Bacillaceae</taxon>
        <taxon>Peribacillus</taxon>
    </lineage>
</organism>
<accession>A0AAW9NBZ4</accession>
<protein>
    <submittedName>
        <fullName evidence="1">Uncharacterized protein</fullName>
    </submittedName>
</protein>
<proteinExistence type="predicted"/>
<dbReference type="EMBL" id="JARNBH010000013">
    <property type="protein sequence ID" value="MEC0274421.1"/>
    <property type="molecule type" value="Genomic_DNA"/>
</dbReference>
<dbReference type="Proteomes" id="UP001307168">
    <property type="component" value="Unassembled WGS sequence"/>
</dbReference>
<name>A0AAW9NBZ4_9BACI</name>
<dbReference type="RefSeq" id="WP_367407130.1">
    <property type="nucleotide sequence ID" value="NZ_JARNBH010000013.1"/>
</dbReference>
<dbReference type="AlphaFoldDB" id="A0AAW9NBZ4"/>
<sequence>AKPFEKISHLAGLFLFVIKKFFRFQGQHGLPYLNWLPYHEEEWMSWGNGAEFLRRRKISGFTSIYIGYLCKIFQL</sequence>
<feature type="non-terminal residue" evidence="1">
    <location>
        <position position="1"/>
    </location>
</feature>
<gene>
    <name evidence="1" type="ORF">P4706_15310</name>
</gene>